<comment type="function">
    <text evidence="6">Acts both as a biotin--[acetyl-CoA-carboxylase] ligase and a biotin-operon repressor. In the presence of ATP, BirA activates biotin to form the BirA-biotinyl-5'-adenylate (BirA-bio-5'-AMP or holoBirA) complex. HoloBirA can either transfer the biotinyl moiety to the biotin carboxyl carrier protein (BCCP) subunit of acetyl-CoA carboxylase, or bind to the biotin operator site and inhibit transcription of the operon.</text>
</comment>
<keyword evidence="2 6" id="KW-0547">Nucleotide-binding</keyword>
<dbReference type="InterPro" id="IPR030855">
    <property type="entry name" value="Bifunct_BirA"/>
</dbReference>
<dbReference type="InterPro" id="IPR004143">
    <property type="entry name" value="BPL_LPL_catalytic"/>
</dbReference>
<dbReference type="RefSeq" id="WP_345317287.1">
    <property type="nucleotide sequence ID" value="NZ_BAABLF010000020.1"/>
</dbReference>
<dbReference type="SUPFAM" id="SSF55681">
    <property type="entry name" value="Class II aaRS and biotin synthetases"/>
    <property type="match status" value="1"/>
</dbReference>
<keyword evidence="6" id="KW-0805">Transcription regulation</keyword>
<gene>
    <name evidence="6 8" type="primary">birA</name>
    <name evidence="8" type="ORF">GCM10025772_23700</name>
</gene>
<keyword evidence="6" id="KW-0804">Transcription</keyword>
<dbReference type="InterPro" id="IPR036390">
    <property type="entry name" value="WH_DNA-bd_sf"/>
</dbReference>
<sequence length="320" mass="35292">MVLSDARKALIEILADGQFYSGSVLAERLGVSRAAIHNHMAALAELGLEVHRVKGRGYRLSRPLSLLEYEGLSANRDLPVHLFWQLGSTNDFLLKRRHLCVNGESCLAEMQTQGRGRRGREWVSPLGCHLYLSYFWRFERGMLAVAGLSLAVGVLLAESLETLGVKDVRLKWPNDLYRSGRKLGGILIEMHGQMGEPCELVIGAGINISMPEGAAVRIDQPWIDLADDLPDLDRTALACRVLAHLDQGLGEFEQSGLKTFVERWRQRDQYADKPVQLLMGERKVVGVARGIDEGGNVLIALPDGQLKAFGGGEISLRADS</sequence>
<dbReference type="EMBL" id="BAABLF010000020">
    <property type="protein sequence ID" value="GAA5193172.1"/>
    <property type="molecule type" value="Genomic_DNA"/>
</dbReference>
<keyword evidence="9" id="KW-1185">Reference proteome</keyword>
<dbReference type="GO" id="GO:0016874">
    <property type="term" value="F:ligase activity"/>
    <property type="evidence" value="ECO:0007669"/>
    <property type="project" value="UniProtKB-KW"/>
</dbReference>
<feature type="domain" description="BPL/LPL catalytic" evidence="7">
    <location>
        <begin position="75"/>
        <end position="253"/>
    </location>
</feature>
<dbReference type="NCBIfam" id="TIGR00121">
    <property type="entry name" value="birA_ligase"/>
    <property type="match status" value="1"/>
</dbReference>
<dbReference type="Gene3D" id="2.30.30.100">
    <property type="match status" value="1"/>
</dbReference>
<dbReference type="Gene3D" id="1.10.10.10">
    <property type="entry name" value="Winged helix-like DNA-binding domain superfamily/Winged helix DNA-binding domain"/>
    <property type="match status" value="1"/>
</dbReference>
<dbReference type="CDD" id="cd16442">
    <property type="entry name" value="BPL"/>
    <property type="match status" value="1"/>
</dbReference>
<evidence type="ECO:0000256" key="5">
    <source>
        <dbReference type="ARBA" id="ARBA00047846"/>
    </source>
</evidence>
<dbReference type="EC" id="6.3.4.15" evidence="6"/>
<dbReference type="CDD" id="cd00090">
    <property type="entry name" value="HTH_ARSR"/>
    <property type="match status" value="1"/>
</dbReference>
<evidence type="ECO:0000259" key="7">
    <source>
        <dbReference type="PROSITE" id="PS51733"/>
    </source>
</evidence>
<evidence type="ECO:0000256" key="4">
    <source>
        <dbReference type="ARBA" id="ARBA00023267"/>
    </source>
</evidence>
<keyword evidence="4 6" id="KW-0092">Biotin</keyword>
<name>A0ABP9SCM1_9GAMM</name>
<feature type="binding site" evidence="6">
    <location>
        <begin position="88"/>
        <end position="90"/>
    </location>
    <ligand>
        <name>biotin</name>
        <dbReference type="ChEBI" id="CHEBI:57586"/>
    </ligand>
</feature>
<feature type="DNA-binding region" description="H-T-H motif" evidence="6">
    <location>
        <begin position="22"/>
        <end position="41"/>
    </location>
</feature>
<dbReference type="InterPro" id="IPR003142">
    <property type="entry name" value="BPL_C"/>
</dbReference>
<dbReference type="Gene3D" id="3.30.930.10">
    <property type="entry name" value="Bira Bifunctional Protein, Domain 2"/>
    <property type="match status" value="1"/>
</dbReference>
<keyword evidence="6" id="KW-0678">Repressor</keyword>
<dbReference type="Pfam" id="PF08279">
    <property type="entry name" value="HTH_11"/>
    <property type="match status" value="1"/>
</dbReference>
<dbReference type="NCBIfam" id="NF008847">
    <property type="entry name" value="PRK11886.1-2"/>
    <property type="match status" value="1"/>
</dbReference>
<evidence type="ECO:0000313" key="8">
    <source>
        <dbReference type="EMBL" id="GAA5193172.1"/>
    </source>
</evidence>
<dbReference type="SUPFAM" id="SSF50037">
    <property type="entry name" value="C-terminal domain of transcriptional repressors"/>
    <property type="match status" value="1"/>
</dbReference>
<dbReference type="PANTHER" id="PTHR12835:SF5">
    <property type="entry name" value="BIOTIN--PROTEIN LIGASE"/>
    <property type="match status" value="1"/>
</dbReference>
<feature type="binding site" evidence="6">
    <location>
        <position position="111"/>
    </location>
    <ligand>
        <name>biotin</name>
        <dbReference type="ChEBI" id="CHEBI:57586"/>
    </ligand>
</feature>
<comment type="catalytic activity">
    <reaction evidence="5 6">
        <text>biotin + L-lysyl-[protein] + ATP = N(6)-biotinyl-L-lysyl-[protein] + AMP + diphosphate + H(+)</text>
        <dbReference type="Rhea" id="RHEA:11756"/>
        <dbReference type="Rhea" id="RHEA-COMP:9752"/>
        <dbReference type="Rhea" id="RHEA-COMP:10505"/>
        <dbReference type="ChEBI" id="CHEBI:15378"/>
        <dbReference type="ChEBI" id="CHEBI:29969"/>
        <dbReference type="ChEBI" id="CHEBI:30616"/>
        <dbReference type="ChEBI" id="CHEBI:33019"/>
        <dbReference type="ChEBI" id="CHEBI:57586"/>
        <dbReference type="ChEBI" id="CHEBI:83144"/>
        <dbReference type="ChEBI" id="CHEBI:456215"/>
        <dbReference type="EC" id="6.3.4.15"/>
    </reaction>
</comment>
<comment type="similarity">
    <text evidence="6">Belongs to the biotin--protein ligase family.</text>
</comment>
<keyword evidence="1 6" id="KW-0436">Ligase</keyword>
<dbReference type="InterPro" id="IPR036388">
    <property type="entry name" value="WH-like_DNA-bd_sf"/>
</dbReference>
<dbReference type="InterPro" id="IPR011991">
    <property type="entry name" value="ArsR-like_HTH"/>
</dbReference>
<dbReference type="Proteomes" id="UP001501600">
    <property type="component" value="Unassembled WGS sequence"/>
</dbReference>
<reference evidence="9" key="1">
    <citation type="journal article" date="2019" name="Int. J. Syst. Evol. Microbiol.">
        <title>The Global Catalogue of Microorganisms (GCM) 10K type strain sequencing project: providing services to taxonomists for standard genome sequencing and annotation.</title>
        <authorList>
            <consortium name="The Broad Institute Genomics Platform"/>
            <consortium name="The Broad Institute Genome Sequencing Center for Infectious Disease"/>
            <person name="Wu L."/>
            <person name="Ma J."/>
        </authorList>
    </citation>
    <scope>NUCLEOTIDE SEQUENCE [LARGE SCALE GENOMIC DNA]</scope>
    <source>
        <strain evidence="9">JCM 18720</strain>
    </source>
</reference>
<feature type="binding site" evidence="6">
    <location>
        <begin position="115"/>
        <end position="117"/>
    </location>
    <ligand>
        <name>biotin</name>
        <dbReference type="ChEBI" id="CHEBI:57586"/>
    </ligand>
</feature>
<organism evidence="8 9">
    <name type="scientific">Ferrimonas gelatinilytica</name>
    <dbReference type="NCBI Taxonomy" id="1255257"/>
    <lineage>
        <taxon>Bacteria</taxon>
        <taxon>Pseudomonadati</taxon>
        <taxon>Pseudomonadota</taxon>
        <taxon>Gammaproteobacteria</taxon>
        <taxon>Alteromonadales</taxon>
        <taxon>Ferrimonadaceae</taxon>
        <taxon>Ferrimonas</taxon>
    </lineage>
</organism>
<dbReference type="InterPro" id="IPR045864">
    <property type="entry name" value="aa-tRNA-synth_II/BPL/LPL"/>
</dbReference>
<dbReference type="HAMAP" id="MF_00978">
    <property type="entry name" value="Bifunct_BirA"/>
    <property type="match status" value="1"/>
</dbReference>
<keyword evidence="3 6" id="KW-0067">ATP-binding</keyword>
<comment type="caution">
    <text evidence="8">The sequence shown here is derived from an EMBL/GenBank/DDBJ whole genome shotgun (WGS) entry which is preliminary data.</text>
</comment>
<feature type="binding site" evidence="6">
    <location>
        <position position="182"/>
    </location>
    <ligand>
        <name>biotin</name>
        <dbReference type="ChEBI" id="CHEBI:57586"/>
    </ligand>
</feature>
<dbReference type="Pfam" id="PF02237">
    <property type="entry name" value="BPL_C"/>
    <property type="match status" value="1"/>
</dbReference>
<proteinExistence type="inferred from homology"/>
<evidence type="ECO:0000256" key="6">
    <source>
        <dbReference type="HAMAP-Rule" id="MF_00978"/>
    </source>
</evidence>
<protein>
    <recommendedName>
        <fullName evidence="6">Bifunctional ligase/repressor BirA</fullName>
    </recommendedName>
    <alternativeName>
        <fullName evidence="6">Biotin operon repressor</fullName>
    </alternativeName>
    <alternativeName>
        <fullName evidence="6">Biotin--[acetyl-CoA-carboxylase] ligase</fullName>
        <ecNumber evidence="6">6.3.4.15</ecNumber>
    </alternativeName>
    <alternativeName>
        <fullName evidence="6">Biotin--protein ligase</fullName>
    </alternativeName>
    <alternativeName>
        <fullName evidence="6">Biotin-[acetyl-CoA carboxylase] synthetase</fullName>
    </alternativeName>
</protein>
<dbReference type="PANTHER" id="PTHR12835">
    <property type="entry name" value="BIOTIN PROTEIN LIGASE"/>
    <property type="match status" value="1"/>
</dbReference>
<dbReference type="SUPFAM" id="SSF46785">
    <property type="entry name" value="Winged helix' DNA-binding domain"/>
    <property type="match status" value="1"/>
</dbReference>
<dbReference type="Pfam" id="PF03099">
    <property type="entry name" value="BPL_LplA_LipB"/>
    <property type="match status" value="1"/>
</dbReference>
<keyword evidence="6" id="KW-0238">DNA-binding</keyword>
<dbReference type="InterPro" id="IPR004408">
    <property type="entry name" value="Biotin_CoA_COase_ligase"/>
</dbReference>
<evidence type="ECO:0000313" key="9">
    <source>
        <dbReference type="Proteomes" id="UP001501600"/>
    </source>
</evidence>
<evidence type="ECO:0000256" key="1">
    <source>
        <dbReference type="ARBA" id="ARBA00022598"/>
    </source>
</evidence>
<evidence type="ECO:0000256" key="2">
    <source>
        <dbReference type="ARBA" id="ARBA00022741"/>
    </source>
</evidence>
<accession>A0ABP9SCM1</accession>
<dbReference type="InterPro" id="IPR008988">
    <property type="entry name" value="Transcriptional_repressor_C"/>
</dbReference>
<evidence type="ECO:0000256" key="3">
    <source>
        <dbReference type="ARBA" id="ARBA00022840"/>
    </source>
</evidence>
<dbReference type="InterPro" id="IPR013196">
    <property type="entry name" value="HTH_11"/>
</dbReference>
<dbReference type="PROSITE" id="PS51733">
    <property type="entry name" value="BPL_LPL_CATALYTIC"/>
    <property type="match status" value="1"/>
</dbReference>